<evidence type="ECO:0000256" key="1">
    <source>
        <dbReference type="SAM" id="Phobius"/>
    </source>
</evidence>
<gene>
    <name evidence="2" type="ORF">VP01_856g1</name>
</gene>
<sequence>PHVTCHQVLIDWSCSHKFFRDYVLGKDGKVEGEIAGKYIYGDSIQNLFHLISDVDVISVKRILSKLKLLAWCDPNFKKAPKPNDITSDLAFMQEENIIKQPHFTWIPRFKVLFLFSQIMELLCILGSWILFEGLFLILANSKTPHTQIIPLNLNQFWIIS</sequence>
<protein>
    <submittedName>
        <fullName evidence="2">Uncharacterized protein</fullName>
    </submittedName>
</protein>
<dbReference type="EMBL" id="LAVV01014126">
    <property type="protein sequence ID" value="KNZ45012.1"/>
    <property type="molecule type" value="Genomic_DNA"/>
</dbReference>
<reference evidence="2 3" key="1">
    <citation type="submission" date="2015-08" db="EMBL/GenBank/DDBJ databases">
        <title>Next Generation Sequencing and Analysis of the Genome of Puccinia sorghi L Schw, the Causal Agent of Maize Common Rust.</title>
        <authorList>
            <person name="Rochi L."/>
            <person name="Burguener G."/>
            <person name="Darino M."/>
            <person name="Turjanski A."/>
            <person name="Kreff E."/>
            <person name="Dieguez M.J."/>
            <person name="Sacco F."/>
        </authorList>
    </citation>
    <scope>NUCLEOTIDE SEQUENCE [LARGE SCALE GENOMIC DNA]</scope>
    <source>
        <strain evidence="2 3">RO10H11247</strain>
    </source>
</reference>
<dbReference type="VEuPathDB" id="FungiDB:VP01_856g1"/>
<dbReference type="Proteomes" id="UP000037035">
    <property type="component" value="Unassembled WGS sequence"/>
</dbReference>
<proteinExistence type="predicted"/>
<organism evidence="2 3">
    <name type="scientific">Puccinia sorghi</name>
    <dbReference type="NCBI Taxonomy" id="27349"/>
    <lineage>
        <taxon>Eukaryota</taxon>
        <taxon>Fungi</taxon>
        <taxon>Dikarya</taxon>
        <taxon>Basidiomycota</taxon>
        <taxon>Pucciniomycotina</taxon>
        <taxon>Pucciniomycetes</taxon>
        <taxon>Pucciniales</taxon>
        <taxon>Pucciniaceae</taxon>
        <taxon>Puccinia</taxon>
    </lineage>
</organism>
<feature type="transmembrane region" description="Helical" evidence="1">
    <location>
        <begin position="111"/>
        <end position="131"/>
    </location>
</feature>
<comment type="caution">
    <text evidence="2">The sequence shown here is derived from an EMBL/GenBank/DDBJ whole genome shotgun (WGS) entry which is preliminary data.</text>
</comment>
<keyword evidence="3" id="KW-1185">Reference proteome</keyword>
<keyword evidence="1" id="KW-0812">Transmembrane</keyword>
<keyword evidence="1" id="KW-1133">Transmembrane helix</keyword>
<name>A0A0L6U9P7_9BASI</name>
<keyword evidence="1" id="KW-0472">Membrane</keyword>
<evidence type="ECO:0000313" key="2">
    <source>
        <dbReference type="EMBL" id="KNZ45012.1"/>
    </source>
</evidence>
<accession>A0A0L6U9P7</accession>
<feature type="non-terminal residue" evidence="2">
    <location>
        <position position="1"/>
    </location>
</feature>
<dbReference type="AlphaFoldDB" id="A0A0L6U9P7"/>
<evidence type="ECO:0000313" key="3">
    <source>
        <dbReference type="Proteomes" id="UP000037035"/>
    </source>
</evidence>